<dbReference type="STRING" id="871741.SAMN05192570_2463"/>
<evidence type="ECO:0000256" key="2">
    <source>
        <dbReference type="SAM" id="MobiDB-lite"/>
    </source>
</evidence>
<dbReference type="Pfam" id="PF03692">
    <property type="entry name" value="CxxCxxCC"/>
    <property type="match status" value="1"/>
</dbReference>
<organism evidence="3 4">
    <name type="scientific">Brevundimonas viscosa</name>
    <dbReference type="NCBI Taxonomy" id="871741"/>
    <lineage>
        <taxon>Bacteria</taxon>
        <taxon>Pseudomonadati</taxon>
        <taxon>Pseudomonadota</taxon>
        <taxon>Alphaproteobacteria</taxon>
        <taxon>Caulobacterales</taxon>
        <taxon>Caulobacteraceae</taxon>
        <taxon>Brevundimonas</taxon>
    </lineage>
</organism>
<dbReference type="PANTHER" id="PTHR37421">
    <property type="entry name" value="UPF0260 PROTEIN YCGN"/>
    <property type="match status" value="1"/>
</dbReference>
<dbReference type="NCBIfam" id="NF003507">
    <property type="entry name" value="PRK05170.2-5"/>
    <property type="match status" value="1"/>
</dbReference>
<protein>
    <recommendedName>
        <fullName evidence="1">UPF0260 protein SAMN05192570_2463</fullName>
    </recommendedName>
</protein>
<evidence type="ECO:0000313" key="3">
    <source>
        <dbReference type="EMBL" id="SFS76807.1"/>
    </source>
</evidence>
<evidence type="ECO:0000256" key="1">
    <source>
        <dbReference type="HAMAP-Rule" id="MF_00676"/>
    </source>
</evidence>
<feature type="compositionally biased region" description="Basic and acidic residues" evidence="2">
    <location>
        <begin position="152"/>
        <end position="164"/>
    </location>
</feature>
<gene>
    <name evidence="3" type="ORF">SAMN05192570_2463</name>
</gene>
<dbReference type="Proteomes" id="UP000198788">
    <property type="component" value="Unassembled WGS sequence"/>
</dbReference>
<dbReference type="RefSeq" id="WP_281246051.1">
    <property type="nucleotide sequence ID" value="NZ_FOZV01000005.1"/>
</dbReference>
<dbReference type="NCBIfam" id="NF003501">
    <property type="entry name" value="PRK05170.1-5"/>
    <property type="match status" value="1"/>
</dbReference>
<dbReference type="AlphaFoldDB" id="A0A1I6SIN2"/>
<dbReference type="InterPro" id="IPR008228">
    <property type="entry name" value="UCP006173"/>
</dbReference>
<feature type="region of interest" description="Disordered" evidence="2">
    <location>
        <begin position="139"/>
        <end position="164"/>
    </location>
</feature>
<dbReference type="HAMAP" id="MF_00676">
    <property type="entry name" value="UPF0260"/>
    <property type="match status" value="1"/>
</dbReference>
<comment type="similarity">
    <text evidence="1">Belongs to the UPF0260 family.</text>
</comment>
<dbReference type="EMBL" id="FOZV01000005">
    <property type="protein sequence ID" value="SFS76807.1"/>
    <property type="molecule type" value="Genomic_DNA"/>
</dbReference>
<evidence type="ECO:0000313" key="4">
    <source>
        <dbReference type="Proteomes" id="UP000198788"/>
    </source>
</evidence>
<keyword evidence="4" id="KW-1185">Reference proteome</keyword>
<proteinExistence type="inferred from homology"/>
<dbReference type="PIRSF" id="PIRSF006173">
    <property type="entry name" value="UCP006173"/>
    <property type="match status" value="1"/>
</dbReference>
<reference evidence="4" key="1">
    <citation type="submission" date="2016-10" db="EMBL/GenBank/DDBJ databases">
        <authorList>
            <person name="Varghese N."/>
            <person name="Submissions S."/>
        </authorList>
    </citation>
    <scope>NUCLEOTIDE SEQUENCE [LARGE SCALE GENOMIC DNA]</scope>
    <source>
        <strain evidence="4">CGMCC 1.10683</strain>
    </source>
</reference>
<name>A0A1I6SIN2_9CAUL</name>
<dbReference type="PANTHER" id="PTHR37421:SF1">
    <property type="entry name" value="UPF0260 PROTEIN YCGN"/>
    <property type="match status" value="1"/>
</dbReference>
<sequence>MDVERTDPASKPFWETKRLDQMTRAEWESLCDGCGLCCLVRFEDEDTGEVIPTRVHCKLFDPVRCTCSDYANRREHVPDCIKLTPWNIEALEWMPKSCAYRRIHEGRPLASWHPLVSGSAETVHQAGVSVRGQTVSETALKEPEDALDFEAPEWKAERGAEDEL</sequence>
<accession>A0A1I6SIN2</accession>
<dbReference type="InterPro" id="IPR005358">
    <property type="entry name" value="Puta_zinc/iron-chelating_dom"/>
</dbReference>